<accession>A0ABT0J8W7</accession>
<dbReference type="Gene3D" id="3.40.50.720">
    <property type="entry name" value="NAD(P)-binding Rossmann-like Domain"/>
    <property type="match status" value="1"/>
</dbReference>
<comment type="caution">
    <text evidence="3">The sequence shown here is derived from an EMBL/GenBank/DDBJ whole genome shotgun (WGS) entry which is preliminary data.</text>
</comment>
<dbReference type="EMBL" id="JALQCY010000008">
    <property type="protein sequence ID" value="MCK9795930.1"/>
    <property type="molecule type" value="Genomic_DNA"/>
</dbReference>
<dbReference type="RefSeq" id="WP_416345787.1">
    <property type="nucleotide sequence ID" value="NZ_JALQCY010000008.1"/>
</dbReference>
<dbReference type="PANTHER" id="PTHR42760">
    <property type="entry name" value="SHORT-CHAIN DEHYDROGENASES/REDUCTASES FAMILY MEMBER"/>
    <property type="match status" value="1"/>
</dbReference>
<evidence type="ECO:0000256" key="1">
    <source>
        <dbReference type="ARBA" id="ARBA00006484"/>
    </source>
</evidence>
<dbReference type="Pfam" id="PF13561">
    <property type="entry name" value="adh_short_C2"/>
    <property type="match status" value="1"/>
</dbReference>
<keyword evidence="2" id="KW-0560">Oxidoreductase</keyword>
<dbReference type="PRINTS" id="PR00080">
    <property type="entry name" value="SDRFAMILY"/>
</dbReference>
<dbReference type="InterPro" id="IPR002347">
    <property type="entry name" value="SDR_fam"/>
</dbReference>
<dbReference type="SUPFAM" id="SSF51735">
    <property type="entry name" value="NAD(P)-binding Rossmann-fold domains"/>
    <property type="match status" value="1"/>
</dbReference>
<comment type="similarity">
    <text evidence="1">Belongs to the short-chain dehydrogenases/reductases (SDR) family.</text>
</comment>
<reference evidence="3 4" key="1">
    <citation type="submission" date="2022-02" db="EMBL/GenBank/DDBJ databases">
        <title>The car tank lid bacteriome: a reservoir of bacteria with potential in bioremediation of fuel.</title>
        <authorList>
            <person name="Vidal-Verdu A."/>
            <person name="Gomez-Martinez D."/>
            <person name="Latorre-Perez A."/>
            <person name="Pereto J."/>
            <person name="Porcar M."/>
        </authorList>
    </citation>
    <scope>NUCLEOTIDE SEQUENCE [LARGE SCALE GENOMIC DNA]</scope>
    <source>
        <strain evidence="3 4">4D.3</strain>
    </source>
</reference>
<evidence type="ECO:0000313" key="4">
    <source>
        <dbReference type="Proteomes" id="UP001651050"/>
    </source>
</evidence>
<name>A0ABT0J8W7_9MICO</name>
<protein>
    <submittedName>
        <fullName evidence="3">SDR family oxidoreductase</fullName>
    </submittedName>
</protein>
<organism evidence="3 4">
    <name type="scientific">Isoptericola peretonis</name>
    <dbReference type="NCBI Taxonomy" id="2918523"/>
    <lineage>
        <taxon>Bacteria</taxon>
        <taxon>Bacillati</taxon>
        <taxon>Actinomycetota</taxon>
        <taxon>Actinomycetes</taxon>
        <taxon>Micrococcales</taxon>
        <taxon>Promicromonosporaceae</taxon>
        <taxon>Isoptericola</taxon>
    </lineage>
</organism>
<sequence length="267" mass="27607">MTGRGEAQAGLRNRVVVVTGAARGQGAAEARHLAAAGARVVAADVAPEPEDDLGGGRYERLDVTDAAGWSALAERLHREHGRVDALVNNAGITWRARIGDVDPADMERVYRVNVVGPLLGIQHCAPLMPPGSSIVNVGSVAALTGHVPVAYTTSKWALRGLSKVAALELGPAGIRVNTVHPGYIDTPMTASAAPAFRRANVAETPLGRTGTVDEVAALVAFLVSDRSSYLTGAEIPVDGGMTAHGGVKSIAEAIHATDAPHPQLRLP</sequence>
<keyword evidence="4" id="KW-1185">Reference proteome</keyword>
<evidence type="ECO:0000313" key="3">
    <source>
        <dbReference type="EMBL" id="MCK9795930.1"/>
    </source>
</evidence>
<evidence type="ECO:0000256" key="2">
    <source>
        <dbReference type="ARBA" id="ARBA00023002"/>
    </source>
</evidence>
<dbReference type="CDD" id="cd05233">
    <property type="entry name" value="SDR_c"/>
    <property type="match status" value="1"/>
</dbReference>
<gene>
    <name evidence="3" type="ORF">M1843_19465</name>
</gene>
<dbReference type="PANTHER" id="PTHR42760:SF133">
    <property type="entry name" value="3-OXOACYL-[ACYL-CARRIER-PROTEIN] REDUCTASE"/>
    <property type="match status" value="1"/>
</dbReference>
<dbReference type="Proteomes" id="UP001651050">
    <property type="component" value="Unassembled WGS sequence"/>
</dbReference>
<proteinExistence type="inferred from homology"/>
<dbReference type="PRINTS" id="PR00081">
    <property type="entry name" value="GDHRDH"/>
</dbReference>
<dbReference type="InterPro" id="IPR036291">
    <property type="entry name" value="NAD(P)-bd_dom_sf"/>
</dbReference>